<accession>A0A915DVI1</accession>
<reference evidence="2" key="1">
    <citation type="submission" date="2022-11" db="UniProtKB">
        <authorList>
            <consortium name="WormBaseParasite"/>
        </authorList>
    </citation>
    <scope>IDENTIFICATION</scope>
</reference>
<keyword evidence="1" id="KW-1185">Reference proteome</keyword>
<evidence type="ECO:0000313" key="1">
    <source>
        <dbReference type="Proteomes" id="UP000887574"/>
    </source>
</evidence>
<proteinExistence type="predicted"/>
<dbReference type="Proteomes" id="UP000887574">
    <property type="component" value="Unplaced"/>
</dbReference>
<dbReference type="SUPFAM" id="SSF51735">
    <property type="entry name" value="NAD(P)-binding Rossmann-fold domains"/>
    <property type="match status" value="1"/>
</dbReference>
<dbReference type="InterPro" id="IPR036291">
    <property type="entry name" value="NAD(P)-bd_dom_sf"/>
</dbReference>
<dbReference type="Gene3D" id="3.40.50.720">
    <property type="entry name" value="NAD(P)-binding Rossmann-like Domain"/>
    <property type="match status" value="1"/>
</dbReference>
<evidence type="ECO:0000313" key="2">
    <source>
        <dbReference type="WBParaSite" id="jg23394"/>
    </source>
</evidence>
<protein>
    <submittedName>
        <fullName evidence="2">Fatty acid synthase</fullName>
    </submittedName>
</protein>
<name>A0A915DVI1_9BILA</name>
<organism evidence="1 2">
    <name type="scientific">Ditylenchus dipsaci</name>
    <dbReference type="NCBI Taxonomy" id="166011"/>
    <lineage>
        <taxon>Eukaryota</taxon>
        <taxon>Metazoa</taxon>
        <taxon>Ecdysozoa</taxon>
        <taxon>Nematoda</taxon>
        <taxon>Chromadorea</taxon>
        <taxon>Rhabditida</taxon>
        <taxon>Tylenchina</taxon>
        <taxon>Tylenchomorpha</taxon>
        <taxon>Sphaerularioidea</taxon>
        <taxon>Anguinidae</taxon>
        <taxon>Anguininae</taxon>
        <taxon>Ditylenchus</taxon>
    </lineage>
</organism>
<dbReference type="AlphaFoldDB" id="A0A915DVI1"/>
<dbReference type="WBParaSite" id="jg23394">
    <property type="protein sequence ID" value="jg23394"/>
    <property type="gene ID" value="jg23394"/>
</dbReference>
<sequence length="247" mass="27781">MHMPTGYGRADGCVVSSWKGGSGQQAIVPKHILKESVSIMYGRYIFHCAAAAFNRNHYKCRKVILFDAEGNELTVIGQDEAKDLAISNDSTKKTQLPKPSQKIDSKQFHKLIYNSTGTLYTNTENVHPVLQSSHYCVNPILLEAFVQILQHYGTLPVYQDFGNKMTGLRPAPSGNWIITGGTSGIGFQMLKYLIQNYNVTYVVLIARNPLKNIYEEEVQKLRRFVKWIFTKPMSSSMIAKSVQLNQG</sequence>